<sequence>METLISLVNKIQRACTALGDHGEDNALPTLWESLPSIAVVGGQSSGKSSVLESIVGKDFLPRGAGIVTRRPLVLQLHKIDEGREYAEFMHLPRKKFTDFAAVRKEIADETDRETVVNLTLVDLPGLTKVAVEGQPESIVHDIENMVRSFIEKPNCIILAISPANQDLATSDAIKISREVDPRGERTFGVLTKIDLMDKGTDAVDILEGKSYKLQFPWIGVVNRSQADINKSVDMIAARRREREYFQNSPEYGHLASRMGSEHLGKLLSKHLEQVIKSRIPGLQSLISKTINELETELSRLGRPVATDAGGKLYMIMEICRSFDQIFKEHLDGTRSGGDKIYNVFDNQLPSALKRLQFDKHLSMDNVRKLITEADGYQPHLIAPEQGYRRLIESTLVTIRGPAESAVDAVHAILKDLVHKSISETMELKQYPTLRVEVSAAAVDSLDRMKEESKKATLQLVDMESSYLTVEFFRKLPQDAEKGGNPTHSIFDRYNDSYLRRIGSNVLAYVNMVCASLRNSIPKSVVYCQVREAKRCLLDYFFAELGKKETRQLSSLLDEDPAVMQRRTSLGKRLELYRSAQADIDAVTWG</sequence>
<comment type="similarity">
    <text evidence="4">Belongs to the TRAFAC class dynamin-like GTPase superfamily. Dynamin/Fzo/YdjA family.</text>
</comment>
<dbReference type="PROSITE" id="PS00410">
    <property type="entry name" value="G_DYNAMIN_1"/>
    <property type="match status" value="1"/>
</dbReference>
<dbReference type="Gene3D" id="1.20.120.1240">
    <property type="entry name" value="Dynamin, middle domain"/>
    <property type="match status" value="1"/>
</dbReference>
<dbReference type="InterPro" id="IPR045063">
    <property type="entry name" value="Dynamin_N"/>
</dbReference>
<dbReference type="SUPFAM" id="SSF52540">
    <property type="entry name" value="P-loop containing nucleoside triphosphate hydrolases"/>
    <property type="match status" value="1"/>
</dbReference>
<evidence type="ECO:0000313" key="7">
    <source>
        <dbReference type="EMBL" id="KAJ6390646.1"/>
    </source>
</evidence>
<evidence type="ECO:0000313" key="8">
    <source>
        <dbReference type="Proteomes" id="UP001141253"/>
    </source>
</evidence>
<dbReference type="SMART" id="SM00053">
    <property type="entry name" value="DYNc"/>
    <property type="match status" value="1"/>
</dbReference>
<comment type="caution">
    <text evidence="7">The sequence shown here is derived from an EMBL/GenBank/DDBJ whole genome shotgun (WGS) entry which is preliminary data.</text>
</comment>
<evidence type="ECO:0000259" key="5">
    <source>
        <dbReference type="PROSITE" id="PS51388"/>
    </source>
</evidence>
<dbReference type="Pfam" id="PF01031">
    <property type="entry name" value="Dynamin_M"/>
    <property type="match status" value="1"/>
</dbReference>
<dbReference type="Gene3D" id="3.40.50.300">
    <property type="entry name" value="P-loop containing nucleotide triphosphate hydrolases"/>
    <property type="match status" value="1"/>
</dbReference>
<evidence type="ECO:0000256" key="4">
    <source>
        <dbReference type="RuleBase" id="RU003932"/>
    </source>
</evidence>
<dbReference type="PRINTS" id="PR00195">
    <property type="entry name" value="DYNAMIN"/>
</dbReference>
<evidence type="ECO:0000256" key="2">
    <source>
        <dbReference type="ARBA" id="ARBA00023134"/>
    </source>
</evidence>
<reference evidence="7" key="2">
    <citation type="journal article" date="2023" name="Int. J. Mol. Sci.">
        <title>De Novo Assembly and Annotation of 11 Diverse Shrub Willow (Salix) Genomes Reveals Novel Gene Organization in Sex-Linked Regions.</title>
        <authorList>
            <person name="Hyden B."/>
            <person name="Feng K."/>
            <person name="Yates T.B."/>
            <person name="Jawdy S."/>
            <person name="Cereghino C."/>
            <person name="Smart L.B."/>
            <person name="Muchero W."/>
        </authorList>
    </citation>
    <scope>NUCLEOTIDE SEQUENCE</scope>
    <source>
        <tissue evidence="7">Shoot tip</tissue>
    </source>
</reference>
<dbReference type="InterPro" id="IPR027417">
    <property type="entry name" value="P-loop_NTPase"/>
</dbReference>
<feature type="domain" description="GED" evidence="5">
    <location>
        <begin position="498"/>
        <end position="589"/>
    </location>
</feature>
<dbReference type="CDD" id="cd08771">
    <property type="entry name" value="DLP_1"/>
    <property type="match status" value="1"/>
</dbReference>
<dbReference type="InterPro" id="IPR001401">
    <property type="entry name" value="Dynamin_GTPase"/>
</dbReference>
<dbReference type="InterPro" id="IPR000375">
    <property type="entry name" value="Dynamin_stalk"/>
</dbReference>
<keyword evidence="1 4" id="KW-0547">Nucleotide-binding</keyword>
<dbReference type="Proteomes" id="UP001141253">
    <property type="component" value="Chromosome 2"/>
</dbReference>
<gene>
    <name evidence="7" type="ORF">OIU77_024788</name>
</gene>
<dbReference type="PANTHER" id="PTHR11566">
    <property type="entry name" value="DYNAMIN"/>
    <property type="match status" value="1"/>
</dbReference>
<dbReference type="PANTHER" id="PTHR11566:SF60">
    <property type="entry name" value="PHRAGMOPLASTIN DRP1B"/>
    <property type="match status" value="1"/>
</dbReference>
<dbReference type="InterPro" id="IPR020850">
    <property type="entry name" value="GED_dom"/>
</dbReference>
<dbReference type="EMBL" id="JAPFFI010000006">
    <property type="protein sequence ID" value="KAJ6390646.1"/>
    <property type="molecule type" value="Genomic_DNA"/>
</dbReference>
<evidence type="ECO:0000256" key="1">
    <source>
        <dbReference type="ARBA" id="ARBA00022741"/>
    </source>
</evidence>
<protein>
    <recommendedName>
        <fullName evidence="9">Dynamin-related protein 5A</fullName>
    </recommendedName>
</protein>
<keyword evidence="2 4" id="KW-0342">GTP-binding</keyword>
<keyword evidence="3" id="KW-0505">Motor protein</keyword>
<dbReference type="PROSITE" id="PS51718">
    <property type="entry name" value="G_DYNAMIN_2"/>
    <property type="match status" value="1"/>
</dbReference>
<name>A0ABQ9BWV3_9ROSI</name>
<evidence type="ECO:0008006" key="9">
    <source>
        <dbReference type="Google" id="ProtNLM"/>
    </source>
</evidence>
<dbReference type="Pfam" id="PF00350">
    <property type="entry name" value="Dynamin_N"/>
    <property type="match status" value="1"/>
</dbReference>
<dbReference type="SMART" id="SM00302">
    <property type="entry name" value="GED"/>
    <property type="match status" value="1"/>
</dbReference>
<accession>A0ABQ9BWV3</accession>
<dbReference type="Pfam" id="PF02212">
    <property type="entry name" value="GED"/>
    <property type="match status" value="1"/>
</dbReference>
<dbReference type="InterPro" id="IPR022812">
    <property type="entry name" value="Dynamin"/>
</dbReference>
<organism evidence="7 8">
    <name type="scientific">Salix suchowensis</name>
    <dbReference type="NCBI Taxonomy" id="1278906"/>
    <lineage>
        <taxon>Eukaryota</taxon>
        <taxon>Viridiplantae</taxon>
        <taxon>Streptophyta</taxon>
        <taxon>Embryophyta</taxon>
        <taxon>Tracheophyta</taxon>
        <taxon>Spermatophyta</taxon>
        <taxon>Magnoliopsida</taxon>
        <taxon>eudicotyledons</taxon>
        <taxon>Gunneridae</taxon>
        <taxon>Pentapetalae</taxon>
        <taxon>rosids</taxon>
        <taxon>fabids</taxon>
        <taxon>Malpighiales</taxon>
        <taxon>Salicaceae</taxon>
        <taxon>Saliceae</taxon>
        <taxon>Salix</taxon>
    </lineage>
</organism>
<keyword evidence="8" id="KW-1185">Reference proteome</keyword>
<dbReference type="InterPro" id="IPR003130">
    <property type="entry name" value="GED"/>
</dbReference>
<dbReference type="InterPro" id="IPR019762">
    <property type="entry name" value="Dynamin_GTPase_CS"/>
</dbReference>
<reference evidence="7" key="1">
    <citation type="submission" date="2022-10" db="EMBL/GenBank/DDBJ databases">
        <authorList>
            <person name="Hyden B.L."/>
            <person name="Feng K."/>
            <person name="Yates T."/>
            <person name="Jawdy S."/>
            <person name="Smart L.B."/>
            <person name="Muchero W."/>
        </authorList>
    </citation>
    <scope>NUCLEOTIDE SEQUENCE</scope>
    <source>
        <tissue evidence="7">Shoot tip</tissue>
    </source>
</reference>
<feature type="domain" description="Dynamin-type G" evidence="6">
    <location>
        <begin position="31"/>
        <end position="280"/>
    </location>
</feature>
<dbReference type="InterPro" id="IPR030381">
    <property type="entry name" value="G_DYNAMIN_dom"/>
</dbReference>
<evidence type="ECO:0000259" key="6">
    <source>
        <dbReference type="PROSITE" id="PS51718"/>
    </source>
</evidence>
<proteinExistence type="inferred from homology"/>
<dbReference type="PROSITE" id="PS51388">
    <property type="entry name" value="GED"/>
    <property type="match status" value="1"/>
</dbReference>
<evidence type="ECO:0000256" key="3">
    <source>
        <dbReference type="ARBA" id="ARBA00023175"/>
    </source>
</evidence>